<evidence type="ECO:0000256" key="9">
    <source>
        <dbReference type="ARBA" id="ARBA00023004"/>
    </source>
</evidence>
<sequence length="141" mass="15332">MANVRNTARPLSPHMSIWKWGPSMAASITHRVTGSGLATVGTILFVWWLVALASGPAAYACFLDLFTVKSGALNIVGYVFGIGLTYSFFQHLSTGVRHFFLDQGANFELKANKTTALLTYVAAILLTIAFWGFIIWGKTNG</sequence>
<comment type="caution">
    <text evidence="14">The sequence shown here is derived from an EMBL/GenBank/DDBJ whole genome shotgun (WGS) entry which is preliminary data.</text>
</comment>
<evidence type="ECO:0000256" key="1">
    <source>
        <dbReference type="ARBA" id="ARBA00004050"/>
    </source>
</evidence>
<feature type="binding site" description="axial binding residue" evidence="12">
    <location>
        <position position="91"/>
    </location>
    <ligand>
        <name>heme</name>
        <dbReference type="ChEBI" id="CHEBI:30413"/>
        <note>ligand shared with second transmembrane subunit</note>
    </ligand>
    <ligandPart>
        <name>Fe</name>
        <dbReference type="ChEBI" id="CHEBI:18248"/>
    </ligandPart>
</feature>
<dbReference type="CDD" id="cd03499">
    <property type="entry name" value="SQR_TypeC_SdhC"/>
    <property type="match status" value="1"/>
</dbReference>
<dbReference type="PROSITE" id="PS01000">
    <property type="entry name" value="SDH_CYT_1"/>
    <property type="match status" value="1"/>
</dbReference>
<dbReference type="NCBIfam" id="TIGR02970">
    <property type="entry name" value="succ_dehyd_cytB"/>
    <property type="match status" value="1"/>
</dbReference>
<dbReference type="InterPro" id="IPR014314">
    <property type="entry name" value="Succ_DH_cytb556"/>
</dbReference>
<dbReference type="Proteomes" id="UP000575241">
    <property type="component" value="Unassembled WGS sequence"/>
</dbReference>
<evidence type="ECO:0000256" key="12">
    <source>
        <dbReference type="PIRSR" id="PIRSR000178-1"/>
    </source>
</evidence>
<reference evidence="14 15" key="1">
    <citation type="submission" date="2020-08" db="EMBL/GenBank/DDBJ databases">
        <title>Functional genomics of gut bacteria from endangered species of beetles.</title>
        <authorList>
            <person name="Carlos-Shanley C."/>
        </authorList>
    </citation>
    <scope>NUCLEOTIDE SEQUENCE [LARGE SCALE GENOMIC DNA]</scope>
    <source>
        <strain evidence="14 15">S00224</strain>
    </source>
</reference>
<evidence type="ECO:0000256" key="10">
    <source>
        <dbReference type="ARBA" id="ARBA00023136"/>
    </source>
</evidence>
<feature type="transmembrane region" description="Helical" evidence="13">
    <location>
        <begin position="37"/>
        <end position="59"/>
    </location>
</feature>
<evidence type="ECO:0000256" key="3">
    <source>
        <dbReference type="ARBA" id="ARBA00007244"/>
    </source>
</evidence>
<keyword evidence="6 13" id="KW-0812">Transmembrane</keyword>
<evidence type="ECO:0000256" key="7">
    <source>
        <dbReference type="ARBA" id="ARBA00022723"/>
    </source>
</evidence>
<evidence type="ECO:0000313" key="14">
    <source>
        <dbReference type="EMBL" id="MBB4837408.1"/>
    </source>
</evidence>
<keyword evidence="15" id="KW-1185">Reference proteome</keyword>
<evidence type="ECO:0000256" key="13">
    <source>
        <dbReference type="SAM" id="Phobius"/>
    </source>
</evidence>
<evidence type="ECO:0000256" key="2">
    <source>
        <dbReference type="ARBA" id="ARBA00004141"/>
    </source>
</evidence>
<comment type="subunit">
    <text evidence="11">Part of an enzyme complex containing four subunits: a flavoprotein, an iron-sulfur protein, plus two membrane-anchoring proteins, SdhC and SdhD. The complex can form homotrimers.</text>
</comment>
<evidence type="ECO:0000256" key="5">
    <source>
        <dbReference type="ARBA" id="ARBA00022617"/>
    </source>
</evidence>
<evidence type="ECO:0000256" key="6">
    <source>
        <dbReference type="ARBA" id="ARBA00022692"/>
    </source>
</evidence>
<organism evidence="14 15">
    <name type="scientific">Sphingomonas kyeonggiensis</name>
    <dbReference type="NCBI Taxonomy" id="1268553"/>
    <lineage>
        <taxon>Bacteria</taxon>
        <taxon>Pseudomonadati</taxon>
        <taxon>Pseudomonadota</taxon>
        <taxon>Alphaproteobacteria</taxon>
        <taxon>Sphingomonadales</taxon>
        <taxon>Sphingomonadaceae</taxon>
        <taxon>Sphingomonas</taxon>
    </lineage>
</organism>
<gene>
    <name evidence="14" type="ORF">HNP52_000459</name>
</gene>
<dbReference type="InterPro" id="IPR034804">
    <property type="entry name" value="SQR/QFR_C/D"/>
</dbReference>
<dbReference type="PIRSF" id="PIRSF000178">
    <property type="entry name" value="SDH_cyt_b560"/>
    <property type="match status" value="1"/>
</dbReference>
<keyword evidence="9 12" id="KW-0408">Iron</keyword>
<dbReference type="PANTHER" id="PTHR10978:SF5">
    <property type="entry name" value="SUCCINATE DEHYDROGENASE CYTOCHROME B560 SUBUNIT, MITOCHONDRIAL"/>
    <property type="match status" value="1"/>
</dbReference>
<evidence type="ECO:0000256" key="4">
    <source>
        <dbReference type="ARBA" id="ARBA00020076"/>
    </source>
</evidence>
<feature type="transmembrane region" description="Helical" evidence="13">
    <location>
        <begin position="117"/>
        <end position="136"/>
    </location>
</feature>
<comment type="similarity">
    <text evidence="3">Belongs to the cytochrome b560 family.</text>
</comment>
<dbReference type="EMBL" id="JACHLN010000001">
    <property type="protein sequence ID" value="MBB4837408.1"/>
    <property type="molecule type" value="Genomic_DNA"/>
</dbReference>
<protein>
    <recommendedName>
        <fullName evidence="4">Succinate dehydrogenase cytochrome b556 subunit</fullName>
    </recommendedName>
</protein>
<proteinExistence type="inferred from homology"/>
<dbReference type="Pfam" id="PF01127">
    <property type="entry name" value="Sdh_cyt"/>
    <property type="match status" value="1"/>
</dbReference>
<dbReference type="AlphaFoldDB" id="A0A7W7NQ08"/>
<dbReference type="GO" id="GO:0046872">
    <property type="term" value="F:metal ion binding"/>
    <property type="evidence" value="ECO:0007669"/>
    <property type="project" value="UniProtKB-KW"/>
</dbReference>
<keyword evidence="7 12" id="KW-0479">Metal-binding</keyword>
<dbReference type="GO" id="GO:0016020">
    <property type="term" value="C:membrane"/>
    <property type="evidence" value="ECO:0007669"/>
    <property type="project" value="UniProtKB-SubCell"/>
</dbReference>
<evidence type="ECO:0000313" key="15">
    <source>
        <dbReference type="Proteomes" id="UP000575241"/>
    </source>
</evidence>
<feature type="transmembrane region" description="Helical" evidence="13">
    <location>
        <begin position="71"/>
        <end position="89"/>
    </location>
</feature>
<dbReference type="InterPro" id="IPR018495">
    <property type="entry name" value="Succ_DH_cyt_bsu_CS"/>
</dbReference>
<dbReference type="Gene3D" id="1.20.1300.10">
    <property type="entry name" value="Fumarate reductase/succinate dehydrogenase, transmembrane subunit"/>
    <property type="match status" value="1"/>
</dbReference>
<keyword evidence="5 12" id="KW-0349">Heme</keyword>
<dbReference type="SUPFAM" id="SSF81343">
    <property type="entry name" value="Fumarate reductase respiratory complex transmembrane subunits"/>
    <property type="match status" value="1"/>
</dbReference>
<dbReference type="PANTHER" id="PTHR10978">
    <property type="entry name" value="SUCCINATE DEHYDROGENASE CYTOCHROME B560 SUBUNIT"/>
    <property type="match status" value="1"/>
</dbReference>
<evidence type="ECO:0000256" key="11">
    <source>
        <dbReference type="ARBA" id="ARBA00025912"/>
    </source>
</evidence>
<keyword evidence="8 13" id="KW-1133">Transmembrane helix</keyword>
<keyword evidence="10 13" id="KW-0472">Membrane</keyword>
<accession>A0A7W7NQ08</accession>
<comment type="cofactor">
    <cofactor evidence="12">
        <name>heme</name>
        <dbReference type="ChEBI" id="CHEBI:30413"/>
    </cofactor>
    <text evidence="12">The heme is bound between the two transmembrane subunits.</text>
</comment>
<dbReference type="RefSeq" id="WP_260395865.1">
    <property type="nucleotide sequence ID" value="NZ_JACHLN010000001.1"/>
</dbReference>
<dbReference type="InterPro" id="IPR000701">
    <property type="entry name" value="SuccDH_FuR_B_TM-su"/>
</dbReference>
<dbReference type="GO" id="GO:0006099">
    <property type="term" value="P:tricarboxylic acid cycle"/>
    <property type="evidence" value="ECO:0007669"/>
    <property type="project" value="InterPro"/>
</dbReference>
<comment type="subcellular location">
    <subcellularLocation>
        <location evidence="2">Membrane</location>
        <topology evidence="2">Multi-pass membrane protein</topology>
    </subcellularLocation>
</comment>
<dbReference type="GO" id="GO:0009055">
    <property type="term" value="F:electron transfer activity"/>
    <property type="evidence" value="ECO:0007669"/>
    <property type="project" value="InterPro"/>
</dbReference>
<name>A0A7W7NQ08_9SPHN</name>
<evidence type="ECO:0000256" key="8">
    <source>
        <dbReference type="ARBA" id="ARBA00022989"/>
    </source>
</evidence>
<comment type="function">
    <text evidence="1">Membrane-anchoring subunit of succinate dehydrogenase (SDH).</text>
</comment>